<evidence type="ECO:0000313" key="3">
    <source>
        <dbReference type="Proteomes" id="UP000615326"/>
    </source>
</evidence>
<keyword evidence="3" id="KW-1185">Reference proteome</keyword>
<feature type="transmembrane region" description="Helical" evidence="1">
    <location>
        <begin position="94"/>
        <end position="117"/>
    </location>
</feature>
<sequence>MTSLVRRGQPMKWTHGLVCGAALAWLPAYSLLIGVLFLPLVIAYFTDTSRNQDMVRMMLPYEFAALIHPLHILWNDEGSLNTTISLLLNPMTSVVGWLSAGAGWFVLEMTLISAKLIRQYQTRSKKAEIAARLKEIHEEWTENPGMPEAS</sequence>
<name>A0ABX0K7A3_9PROT</name>
<evidence type="ECO:0000256" key="1">
    <source>
        <dbReference type="SAM" id="Phobius"/>
    </source>
</evidence>
<protein>
    <recommendedName>
        <fullName evidence="4">DUF2062 domain-containing protein</fullName>
    </recommendedName>
</protein>
<keyword evidence="1" id="KW-1133">Transmembrane helix</keyword>
<feature type="transmembrane region" description="Helical" evidence="1">
    <location>
        <begin position="20"/>
        <end position="45"/>
    </location>
</feature>
<accession>A0ABX0K7A3</accession>
<dbReference type="Proteomes" id="UP000615326">
    <property type="component" value="Unassembled WGS sequence"/>
</dbReference>
<reference evidence="2 3" key="1">
    <citation type="journal article" date="2020" name="Int. J. Syst. Evol. Microbiol.">
        <title>Novel acetic acid bacteria from cider fermentations: Acetobacter conturbans sp. nov. and Acetobacter fallax sp. nov.</title>
        <authorList>
            <person name="Sombolestani A.S."/>
            <person name="Cleenwerck I."/>
            <person name="Cnockaert M."/>
            <person name="Borremans W."/>
            <person name="Wieme A.D."/>
            <person name="De Vuyst L."/>
            <person name="Vandamme P."/>
        </authorList>
    </citation>
    <scope>NUCLEOTIDE SEQUENCE [LARGE SCALE GENOMIC DNA]</scope>
    <source>
        <strain evidence="2 3">LMG 1637</strain>
    </source>
</reference>
<evidence type="ECO:0000313" key="2">
    <source>
        <dbReference type="EMBL" id="NHO32275.1"/>
    </source>
</evidence>
<keyword evidence="1" id="KW-0472">Membrane</keyword>
<evidence type="ECO:0008006" key="4">
    <source>
        <dbReference type="Google" id="ProtNLM"/>
    </source>
</evidence>
<comment type="caution">
    <text evidence="2">The sequence shown here is derived from an EMBL/GenBank/DDBJ whole genome shotgun (WGS) entry which is preliminary data.</text>
</comment>
<dbReference type="EMBL" id="WOSW01000009">
    <property type="protein sequence ID" value="NHO32275.1"/>
    <property type="molecule type" value="Genomic_DNA"/>
</dbReference>
<keyword evidence="1" id="KW-0812">Transmembrane</keyword>
<organism evidence="2 3">
    <name type="scientific">Acetobacter fallax</name>
    <dbReference type="NCBI Taxonomy" id="1737473"/>
    <lineage>
        <taxon>Bacteria</taxon>
        <taxon>Pseudomonadati</taxon>
        <taxon>Pseudomonadota</taxon>
        <taxon>Alphaproteobacteria</taxon>
        <taxon>Acetobacterales</taxon>
        <taxon>Acetobacteraceae</taxon>
        <taxon>Acetobacter</taxon>
    </lineage>
</organism>
<proteinExistence type="predicted"/>
<gene>
    <name evidence="2" type="ORF">GOB84_06810</name>
</gene>